<evidence type="ECO:0000313" key="3">
    <source>
        <dbReference type="Proteomes" id="UP001595960"/>
    </source>
</evidence>
<accession>A0ABV9R698</accession>
<evidence type="ECO:0000259" key="1">
    <source>
        <dbReference type="Pfam" id="PF06722"/>
    </source>
</evidence>
<dbReference type="EMBL" id="JBHSJC010000001">
    <property type="protein sequence ID" value="MFC4829666.1"/>
    <property type="molecule type" value="Genomic_DNA"/>
</dbReference>
<dbReference type="InterPro" id="IPR050426">
    <property type="entry name" value="Glycosyltransferase_28"/>
</dbReference>
<dbReference type="PANTHER" id="PTHR48050:SF13">
    <property type="entry name" value="STEROL 3-BETA-GLUCOSYLTRANSFERASE UGT80A2"/>
    <property type="match status" value="1"/>
</dbReference>
<evidence type="ECO:0000313" key="2">
    <source>
        <dbReference type="EMBL" id="MFC4829666.1"/>
    </source>
</evidence>
<gene>
    <name evidence="2" type="ORF">ACFPER_12745</name>
</gene>
<dbReference type="Pfam" id="PF06722">
    <property type="entry name" value="EryCIII-like_C"/>
    <property type="match status" value="1"/>
</dbReference>
<dbReference type="Proteomes" id="UP001595960">
    <property type="component" value="Unassembled WGS sequence"/>
</dbReference>
<dbReference type="PANTHER" id="PTHR48050">
    <property type="entry name" value="STEROL 3-BETA-GLUCOSYLTRANSFERASE"/>
    <property type="match status" value="1"/>
</dbReference>
<dbReference type="RefSeq" id="WP_204393550.1">
    <property type="nucleotide sequence ID" value="NZ_JAFBBW010000001.1"/>
</dbReference>
<dbReference type="SUPFAM" id="SSF53756">
    <property type="entry name" value="UDP-Glycosyltransferase/glycogen phosphorylase"/>
    <property type="match status" value="1"/>
</dbReference>
<dbReference type="InterPro" id="IPR002213">
    <property type="entry name" value="UDP_glucos_trans"/>
</dbReference>
<keyword evidence="3" id="KW-1185">Reference proteome</keyword>
<dbReference type="Gene3D" id="3.40.50.2000">
    <property type="entry name" value="Glycogen Phosphorylase B"/>
    <property type="match status" value="2"/>
</dbReference>
<dbReference type="CDD" id="cd03784">
    <property type="entry name" value="GT1_Gtf-like"/>
    <property type="match status" value="1"/>
</dbReference>
<reference evidence="3" key="1">
    <citation type="journal article" date="2019" name="Int. J. Syst. Evol. Microbiol.">
        <title>The Global Catalogue of Microorganisms (GCM) 10K type strain sequencing project: providing services to taxonomists for standard genome sequencing and annotation.</title>
        <authorList>
            <consortium name="The Broad Institute Genomics Platform"/>
            <consortium name="The Broad Institute Genome Sequencing Center for Infectious Disease"/>
            <person name="Wu L."/>
            <person name="Ma J."/>
        </authorList>
    </citation>
    <scope>NUCLEOTIDE SEQUENCE [LARGE SCALE GENOMIC DNA]</scope>
    <source>
        <strain evidence="3">CGMCC 1.12192</strain>
    </source>
</reference>
<dbReference type="InterPro" id="IPR010610">
    <property type="entry name" value="EryCIII-like_C"/>
</dbReference>
<organism evidence="2 3">
    <name type="scientific">Agromyces aurantiacus</name>
    <dbReference type="NCBI Taxonomy" id="165814"/>
    <lineage>
        <taxon>Bacteria</taxon>
        <taxon>Bacillati</taxon>
        <taxon>Actinomycetota</taxon>
        <taxon>Actinomycetes</taxon>
        <taxon>Micrococcales</taxon>
        <taxon>Microbacteriaceae</taxon>
        <taxon>Agromyces</taxon>
    </lineage>
</organism>
<comment type="caution">
    <text evidence="2">The sequence shown here is derived from an EMBL/GenBank/DDBJ whole genome shotgun (WGS) entry which is preliminary data.</text>
</comment>
<proteinExistence type="predicted"/>
<sequence length="377" mass="38948">MSTIAVVTVDAGGNVPPALRIADELARRGHRIEVLGHRRQAAEIAAGGHGFRALDALDFWNSGVRRSVPAAVGEAARLAADRALEHEVGEAIRLAGADAALVDCLMASSARGARTGGAVTAVLFHTFLEYWQRSYRRGPVGLVARARGADPLAEWQHADARLVASDPALDPASGRGSRVAEAAEWVGAVEHGVAAAPDATRPPLVLASLSTTWFPGQTEAYQRILDALGSLPVRGLVTLGGLAPDHALRVPANVEVRELVPHAEVLPEASVVIGHGGHSTTMRALAHGLPAIVMPMHPMLDQPMVAAAVERAGAGLALPRTAPTARIAAAVTSALGDERLRAGATRLGERLRAADAAAAAADAIERVLAARPGRAAA</sequence>
<name>A0ABV9R698_9MICO</name>
<protein>
    <submittedName>
        <fullName evidence="2">Glycosyltransferase</fullName>
    </submittedName>
</protein>
<feature type="domain" description="Erythromycin biosynthesis protein CIII-like C-terminal" evidence="1">
    <location>
        <begin position="223"/>
        <end position="353"/>
    </location>
</feature>